<comment type="caution">
    <text evidence="1">The sequence shown here is derived from an EMBL/GenBank/DDBJ whole genome shotgun (WGS) entry which is preliminary data.</text>
</comment>
<gene>
    <name evidence="1" type="ORF">GCM10025868_46420</name>
</gene>
<keyword evidence="2" id="KW-1185">Reference proteome</keyword>
<name>A0ABQ6JNS9_9ACTN</name>
<proteinExistence type="predicted"/>
<evidence type="ECO:0000313" key="1">
    <source>
        <dbReference type="EMBL" id="GMA89392.1"/>
    </source>
</evidence>
<protein>
    <submittedName>
        <fullName evidence="1">Uncharacterized protein</fullName>
    </submittedName>
</protein>
<reference evidence="2" key="1">
    <citation type="journal article" date="2019" name="Int. J. Syst. Evol. Microbiol.">
        <title>The Global Catalogue of Microorganisms (GCM) 10K type strain sequencing project: providing services to taxonomists for standard genome sequencing and annotation.</title>
        <authorList>
            <consortium name="The Broad Institute Genomics Platform"/>
            <consortium name="The Broad Institute Genome Sequencing Center for Infectious Disease"/>
            <person name="Wu L."/>
            <person name="Ma J."/>
        </authorList>
    </citation>
    <scope>NUCLEOTIDE SEQUENCE [LARGE SCALE GENOMIC DNA]</scope>
    <source>
        <strain evidence="2">NBRC 108730</strain>
    </source>
</reference>
<dbReference type="Proteomes" id="UP001157017">
    <property type="component" value="Unassembled WGS sequence"/>
</dbReference>
<organism evidence="1 2">
    <name type="scientific">Angustibacter aerolatus</name>
    <dbReference type="NCBI Taxonomy" id="1162965"/>
    <lineage>
        <taxon>Bacteria</taxon>
        <taxon>Bacillati</taxon>
        <taxon>Actinomycetota</taxon>
        <taxon>Actinomycetes</taxon>
        <taxon>Kineosporiales</taxon>
        <taxon>Kineosporiaceae</taxon>
    </lineage>
</organism>
<sequence length="126" mass="12909">MTGYFVHRLWSITHRSSTPACTEQAEPYAPGMDLKCIKCGSKAEYLVNGSSFCSMHKGIHYQRAFQPPGCTGSSACSGAGTQAAAKCAGQALTPATSRLTPALGVIVEPSADGLVAADADGSPDVG</sequence>
<evidence type="ECO:0000313" key="2">
    <source>
        <dbReference type="Proteomes" id="UP001157017"/>
    </source>
</evidence>
<accession>A0ABQ6JNS9</accession>
<dbReference type="EMBL" id="BSUZ01000002">
    <property type="protein sequence ID" value="GMA89392.1"/>
    <property type="molecule type" value="Genomic_DNA"/>
</dbReference>